<evidence type="ECO:0000256" key="1">
    <source>
        <dbReference type="ARBA" id="ARBA00022529"/>
    </source>
</evidence>
<dbReference type="GO" id="GO:0016998">
    <property type="term" value="P:cell wall macromolecule catabolic process"/>
    <property type="evidence" value="ECO:0007669"/>
    <property type="project" value="InterPro"/>
</dbReference>
<protein>
    <recommendedName>
        <fullName evidence="3">Lysozyme</fullName>
        <ecNumber evidence="3">3.2.1.17</ecNumber>
    </recommendedName>
</protein>
<dbReference type="GO" id="GO:0031640">
    <property type="term" value="P:killing of cells of another organism"/>
    <property type="evidence" value="ECO:0007669"/>
    <property type="project" value="UniProtKB-KW"/>
</dbReference>
<dbReference type="Proteomes" id="UP000069001">
    <property type="component" value="Unassembled WGS sequence"/>
</dbReference>
<keyword evidence="1 3" id="KW-0929">Antimicrobial</keyword>
<dbReference type="EC" id="3.2.1.17" evidence="3"/>
<dbReference type="GO" id="GO:0042742">
    <property type="term" value="P:defense response to bacterium"/>
    <property type="evidence" value="ECO:0007669"/>
    <property type="project" value="UniProtKB-KW"/>
</dbReference>
<comment type="caution">
    <text evidence="5">The sequence shown here is derived from an EMBL/GenBank/DDBJ whole genome shotgun (WGS) entry which is preliminary data.</text>
</comment>
<dbReference type="InterPro" id="IPR023347">
    <property type="entry name" value="Lysozyme_dom_sf"/>
</dbReference>
<feature type="region of interest" description="Disordered" evidence="4">
    <location>
        <begin position="141"/>
        <end position="166"/>
    </location>
</feature>
<dbReference type="Pfam" id="PF00959">
    <property type="entry name" value="Phage_lysozyme"/>
    <property type="match status" value="1"/>
</dbReference>
<dbReference type="AlphaFoldDB" id="A0A124TF63"/>
<keyword evidence="3" id="KW-0326">Glycosidase</keyword>
<dbReference type="InterPro" id="IPR002196">
    <property type="entry name" value="Glyco_hydro_24"/>
</dbReference>
<comment type="similarity">
    <text evidence="3">Belongs to the glycosyl hydrolase 24 family.</text>
</comment>
<dbReference type="InterPro" id="IPR023346">
    <property type="entry name" value="Lysozyme-like_dom_sf"/>
</dbReference>
<evidence type="ECO:0000256" key="4">
    <source>
        <dbReference type="SAM" id="MobiDB-lite"/>
    </source>
</evidence>
<dbReference type="PANTHER" id="PTHR38107">
    <property type="match status" value="1"/>
</dbReference>
<organism evidence="5 6">
    <name type="scientific">Burkholderia cepacia</name>
    <name type="common">Pseudomonas cepacia</name>
    <dbReference type="NCBI Taxonomy" id="292"/>
    <lineage>
        <taxon>Bacteria</taxon>
        <taxon>Pseudomonadati</taxon>
        <taxon>Pseudomonadota</taxon>
        <taxon>Betaproteobacteria</taxon>
        <taxon>Burkholderiales</taxon>
        <taxon>Burkholderiaceae</taxon>
        <taxon>Burkholderia</taxon>
        <taxon>Burkholderia cepacia complex</taxon>
    </lineage>
</organism>
<gene>
    <name evidence="5" type="ORF">WS90_20440</name>
</gene>
<dbReference type="SUPFAM" id="SSF53955">
    <property type="entry name" value="Lysozyme-like"/>
    <property type="match status" value="1"/>
</dbReference>
<proteinExistence type="inferred from homology"/>
<dbReference type="InterPro" id="IPR051018">
    <property type="entry name" value="Bacteriophage_GH24"/>
</dbReference>
<dbReference type="EMBL" id="LOYH01000080">
    <property type="protein sequence ID" value="KVK78225.1"/>
    <property type="molecule type" value="Genomic_DNA"/>
</dbReference>
<evidence type="ECO:0000313" key="6">
    <source>
        <dbReference type="Proteomes" id="UP000069001"/>
    </source>
</evidence>
<evidence type="ECO:0000313" key="5">
    <source>
        <dbReference type="EMBL" id="KVK78225.1"/>
    </source>
</evidence>
<sequence>MANESMRLSEAGWAELRLRESAVMAYYNDQANNCTYGVGTLAHTGPCTPEELLRPVTPSQVNAQLAVRVGRAEAAVRRHVPTRQLTQLQFDELVSYTYNAGNTGALAALRSANQSNDAGVVSHMSQRVWIHPRDANGRRLAPVRSTGLVNRRRLESAPFQPQQGAQ</sequence>
<comment type="catalytic activity">
    <reaction evidence="3">
        <text>Hydrolysis of (1-&gt;4)-beta-linkages between N-acetylmuramic acid and N-acetyl-D-glucosamine residues in a peptidoglycan and between N-acetyl-D-glucosamine residues in chitodextrins.</text>
        <dbReference type="EC" id="3.2.1.17"/>
    </reaction>
</comment>
<name>A0A124TF63_BURCE</name>
<keyword evidence="3" id="KW-0378">Hydrolase</keyword>
<dbReference type="GO" id="GO:0003796">
    <property type="term" value="F:lysozyme activity"/>
    <property type="evidence" value="ECO:0007669"/>
    <property type="project" value="UniProtKB-EC"/>
</dbReference>
<dbReference type="PANTHER" id="PTHR38107:SF3">
    <property type="entry name" value="LYSOZYME RRRD-RELATED"/>
    <property type="match status" value="1"/>
</dbReference>
<dbReference type="GO" id="GO:0009253">
    <property type="term" value="P:peptidoglycan catabolic process"/>
    <property type="evidence" value="ECO:0007669"/>
    <property type="project" value="InterPro"/>
</dbReference>
<keyword evidence="2 3" id="KW-0081">Bacteriolytic enzyme</keyword>
<evidence type="ECO:0000256" key="3">
    <source>
        <dbReference type="RuleBase" id="RU003788"/>
    </source>
</evidence>
<dbReference type="RefSeq" id="WP_059522346.1">
    <property type="nucleotide sequence ID" value="NZ_LOXZ01000017.1"/>
</dbReference>
<reference evidence="5 6" key="1">
    <citation type="submission" date="2015-11" db="EMBL/GenBank/DDBJ databases">
        <title>Expanding the genomic diversity of Burkholderia species for the development of highly accurate diagnostics.</title>
        <authorList>
            <person name="Sahl J."/>
            <person name="Keim P."/>
            <person name="Wagner D."/>
        </authorList>
    </citation>
    <scope>NUCLEOTIDE SEQUENCE [LARGE SCALE GENOMIC DNA]</scope>
    <source>
        <strain evidence="5 6">MSMB1302</strain>
    </source>
</reference>
<dbReference type="Gene3D" id="1.10.530.40">
    <property type="match status" value="1"/>
</dbReference>
<accession>A0A124TF63</accession>
<evidence type="ECO:0000256" key="2">
    <source>
        <dbReference type="ARBA" id="ARBA00022638"/>
    </source>
</evidence>